<name>A0A4D7AXW0_9FIRM</name>
<feature type="disulfide bond" description="Redox-active" evidence="10">
    <location>
        <begin position="30"/>
        <end position="33"/>
    </location>
</feature>
<dbReference type="Pfam" id="PF00085">
    <property type="entry name" value="Thioredoxin"/>
    <property type="match status" value="1"/>
</dbReference>
<dbReference type="PROSITE" id="PS51352">
    <property type="entry name" value="THIOREDOXIN_2"/>
    <property type="match status" value="1"/>
</dbReference>
<evidence type="ECO:0000256" key="1">
    <source>
        <dbReference type="ARBA" id="ARBA00008987"/>
    </source>
</evidence>
<dbReference type="KEGG" id="obj:EIO64_03790"/>
<dbReference type="Gene3D" id="3.40.30.10">
    <property type="entry name" value="Glutaredoxin"/>
    <property type="match status" value="1"/>
</dbReference>
<reference evidence="13" key="1">
    <citation type="submission" date="2018-12" db="EMBL/GenBank/DDBJ databases">
        <title>Dusodibacter welbiota gen. nov., sp. nov., isolated from human faeces and emended description of the Oscillibacter genus.</title>
        <authorList>
            <person name="Le Roy T."/>
            <person name="Van der Smissen P."/>
            <person name="Delzenne N."/>
            <person name="Muccioli G."/>
            <person name="Collet J.F."/>
            <person name="Cani P.D."/>
        </authorList>
    </citation>
    <scope>NUCLEOTIDE SEQUENCE [LARGE SCALE GENOMIC DNA]</scope>
    <source>
        <strain evidence="13">J115</strain>
    </source>
</reference>
<dbReference type="GO" id="GO:0045454">
    <property type="term" value="P:cell redox homeostasis"/>
    <property type="evidence" value="ECO:0007669"/>
    <property type="project" value="TreeGrafter"/>
</dbReference>
<keyword evidence="13" id="KW-1185">Reference proteome</keyword>
<dbReference type="PANTHER" id="PTHR45663">
    <property type="entry name" value="GEO12009P1"/>
    <property type="match status" value="1"/>
</dbReference>
<evidence type="ECO:0000256" key="7">
    <source>
        <dbReference type="NCBIfam" id="TIGR01068"/>
    </source>
</evidence>
<dbReference type="AlphaFoldDB" id="A0A4D7AXW0"/>
<dbReference type="NCBIfam" id="TIGR01068">
    <property type="entry name" value="thioredoxin"/>
    <property type="match status" value="1"/>
</dbReference>
<feature type="site" description="Contributes to redox potential value" evidence="9">
    <location>
        <position position="31"/>
    </location>
</feature>
<dbReference type="InterPro" id="IPR036249">
    <property type="entry name" value="Thioredoxin-like_sf"/>
</dbReference>
<feature type="site" description="Contributes to redox potential value" evidence="9">
    <location>
        <position position="32"/>
    </location>
</feature>
<keyword evidence="3" id="KW-0813">Transport</keyword>
<dbReference type="GO" id="GO:0015035">
    <property type="term" value="F:protein-disulfide reductase activity"/>
    <property type="evidence" value="ECO:0007669"/>
    <property type="project" value="UniProtKB-UniRule"/>
</dbReference>
<proteinExistence type="inferred from homology"/>
<keyword evidence="5 10" id="KW-1015">Disulfide bond</keyword>
<feature type="active site" description="Nucleophile" evidence="9">
    <location>
        <position position="30"/>
    </location>
</feature>
<evidence type="ECO:0000256" key="4">
    <source>
        <dbReference type="ARBA" id="ARBA00022982"/>
    </source>
</evidence>
<evidence type="ECO:0000313" key="12">
    <source>
        <dbReference type="EMBL" id="QCI58452.1"/>
    </source>
</evidence>
<accession>A0A4D7AXW0</accession>
<dbReference type="Proteomes" id="UP000298642">
    <property type="component" value="Chromosome"/>
</dbReference>
<dbReference type="InterPro" id="IPR017937">
    <property type="entry name" value="Thioredoxin_CS"/>
</dbReference>
<dbReference type="EMBL" id="CP034413">
    <property type="protein sequence ID" value="QCI58452.1"/>
    <property type="molecule type" value="Genomic_DNA"/>
</dbReference>
<protein>
    <recommendedName>
        <fullName evidence="2 7">Thioredoxin</fullName>
    </recommendedName>
</protein>
<dbReference type="PROSITE" id="PS00194">
    <property type="entry name" value="THIOREDOXIN_1"/>
    <property type="match status" value="1"/>
</dbReference>
<dbReference type="SUPFAM" id="SSF52833">
    <property type="entry name" value="Thioredoxin-like"/>
    <property type="match status" value="1"/>
</dbReference>
<sequence length="107" mass="11773">MAAINLNKEQFQQMAEGGKPILVDFWAPWCGYCRRIGPAYEKIADEYGDRLTVAKVNIDEEAALAEAAQIEVIPTLVLYRDGKAVDSIVNPGSKAAIDQFIQEAMAK</sequence>
<evidence type="ECO:0000313" key="13">
    <source>
        <dbReference type="Proteomes" id="UP000298642"/>
    </source>
</evidence>
<dbReference type="GeneID" id="89522297"/>
<dbReference type="InterPro" id="IPR005746">
    <property type="entry name" value="Thioredoxin"/>
</dbReference>
<evidence type="ECO:0000256" key="10">
    <source>
        <dbReference type="PIRSR" id="PIRSR000077-4"/>
    </source>
</evidence>
<evidence type="ECO:0000256" key="6">
    <source>
        <dbReference type="ARBA" id="ARBA00023284"/>
    </source>
</evidence>
<evidence type="ECO:0000256" key="9">
    <source>
        <dbReference type="PIRSR" id="PIRSR000077-1"/>
    </source>
</evidence>
<dbReference type="PRINTS" id="PR00421">
    <property type="entry name" value="THIOREDOXIN"/>
</dbReference>
<feature type="site" description="Deprotonates C-terminal active site Cys" evidence="9">
    <location>
        <position position="24"/>
    </location>
</feature>
<evidence type="ECO:0000256" key="5">
    <source>
        <dbReference type="ARBA" id="ARBA00023157"/>
    </source>
</evidence>
<dbReference type="RefSeq" id="WP_025543938.1">
    <property type="nucleotide sequence ID" value="NZ_CAUWCU010000015.1"/>
</dbReference>
<dbReference type="CDD" id="cd02947">
    <property type="entry name" value="TRX_family"/>
    <property type="match status" value="1"/>
</dbReference>
<evidence type="ECO:0000256" key="3">
    <source>
        <dbReference type="ARBA" id="ARBA00022448"/>
    </source>
</evidence>
<feature type="domain" description="Thioredoxin" evidence="11">
    <location>
        <begin position="1"/>
        <end position="107"/>
    </location>
</feature>
<dbReference type="GO" id="GO:0005829">
    <property type="term" value="C:cytosol"/>
    <property type="evidence" value="ECO:0007669"/>
    <property type="project" value="TreeGrafter"/>
</dbReference>
<evidence type="ECO:0000259" key="11">
    <source>
        <dbReference type="PROSITE" id="PS51352"/>
    </source>
</evidence>
<keyword evidence="6 10" id="KW-0676">Redox-active center</keyword>
<comment type="similarity">
    <text evidence="1 8">Belongs to the thioredoxin family.</text>
</comment>
<evidence type="ECO:0000256" key="8">
    <source>
        <dbReference type="PIRNR" id="PIRNR000077"/>
    </source>
</evidence>
<keyword evidence="4" id="KW-0249">Electron transport</keyword>
<organism evidence="12 13">
    <name type="scientific">Dysosmobacter welbionis</name>
    <dbReference type="NCBI Taxonomy" id="2093857"/>
    <lineage>
        <taxon>Bacteria</taxon>
        <taxon>Bacillati</taxon>
        <taxon>Bacillota</taxon>
        <taxon>Clostridia</taxon>
        <taxon>Eubacteriales</taxon>
        <taxon>Oscillospiraceae</taxon>
        <taxon>Dysosmobacter</taxon>
    </lineage>
</organism>
<gene>
    <name evidence="12" type="primary">trxA</name>
    <name evidence="12" type="ORF">EIO64_03790</name>
</gene>
<dbReference type="PANTHER" id="PTHR45663:SF11">
    <property type="entry name" value="GEO12009P1"/>
    <property type="match status" value="1"/>
</dbReference>
<dbReference type="PIRSF" id="PIRSF000077">
    <property type="entry name" value="Thioredoxin"/>
    <property type="match status" value="1"/>
</dbReference>
<evidence type="ECO:0000256" key="2">
    <source>
        <dbReference type="ARBA" id="ARBA00020570"/>
    </source>
</evidence>
<dbReference type="InterPro" id="IPR013766">
    <property type="entry name" value="Thioredoxin_domain"/>
</dbReference>
<feature type="active site" description="Nucleophile" evidence="9">
    <location>
        <position position="33"/>
    </location>
</feature>